<reference evidence="2 3" key="1">
    <citation type="submission" date="2020-08" db="EMBL/GenBank/DDBJ databases">
        <title>Genomic Encyclopedia of Type Strains, Phase IV (KMG-IV): sequencing the most valuable type-strain genomes for metagenomic binning, comparative biology and taxonomic classification.</title>
        <authorList>
            <person name="Goeker M."/>
        </authorList>
    </citation>
    <scope>NUCLEOTIDE SEQUENCE [LARGE SCALE GENOMIC DNA]</scope>
    <source>
        <strain evidence="2 3">DSM 4737</strain>
    </source>
</reference>
<gene>
    <name evidence="2" type="ORF">GGR13_001617</name>
</gene>
<accession>A0A7W9CI29</accession>
<sequence>MDGAGQFGRGFGGAATAPLDDFNLRRETIPTVLLQARNNPYDMRNLGRCSTIAREVARLDDALGPDTDEPPQGQGTTRSEQMADAGADLALDMVRDGVRDFIPGRSWIRRLSGAEQHSREVQASIQAGLMRRSFLKGMGMQQNCAPPAAPRWFRPDTRRLTHGVSRGDP</sequence>
<dbReference type="Proteomes" id="UP000545037">
    <property type="component" value="Unassembled WGS sequence"/>
</dbReference>
<feature type="region of interest" description="Disordered" evidence="1">
    <location>
        <begin position="61"/>
        <end position="85"/>
    </location>
</feature>
<evidence type="ECO:0000313" key="3">
    <source>
        <dbReference type="Proteomes" id="UP000545037"/>
    </source>
</evidence>
<protein>
    <submittedName>
        <fullName evidence="2">Uncharacterized protein</fullName>
    </submittedName>
</protein>
<dbReference type="AlphaFoldDB" id="A0A7W9CI29"/>
<evidence type="ECO:0000256" key="1">
    <source>
        <dbReference type="SAM" id="MobiDB-lite"/>
    </source>
</evidence>
<proteinExistence type="predicted"/>
<dbReference type="EMBL" id="JACHOR010000002">
    <property type="protein sequence ID" value="MBB5746033.1"/>
    <property type="molecule type" value="Genomic_DNA"/>
</dbReference>
<organism evidence="2 3">
    <name type="scientific">Brevundimonas variabilis</name>
    <dbReference type="NCBI Taxonomy" id="74312"/>
    <lineage>
        <taxon>Bacteria</taxon>
        <taxon>Pseudomonadati</taxon>
        <taxon>Pseudomonadota</taxon>
        <taxon>Alphaproteobacteria</taxon>
        <taxon>Caulobacterales</taxon>
        <taxon>Caulobacteraceae</taxon>
        <taxon>Brevundimonas</taxon>
    </lineage>
</organism>
<dbReference type="RefSeq" id="WP_246347738.1">
    <property type="nucleotide sequence ID" value="NZ_JACHOR010000002.1"/>
</dbReference>
<keyword evidence="3" id="KW-1185">Reference proteome</keyword>
<name>A0A7W9CI29_9CAUL</name>
<evidence type="ECO:0000313" key="2">
    <source>
        <dbReference type="EMBL" id="MBB5746033.1"/>
    </source>
</evidence>
<comment type="caution">
    <text evidence="2">The sequence shown here is derived from an EMBL/GenBank/DDBJ whole genome shotgun (WGS) entry which is preliminary data.</text>
</comment>